<gene>
    <name evidence="2" type="ORF">K7X08_019128</name>
</gene>
<dbReference type="PANTHER" id="PTHR33595">
    <property type="entry name" value="VON WILLEBRAND FACTOR A DOMAIN PROTEIN"/>
    <property type="match status" value="1"/>
</dbReference>
<dbReference type="InterPro" id="IPR057710">
    <property type="entry name" value="DUF7950"/>
</dbReference>
<protein>
    <recommendedName>
        <fullName evidence="1">DUF7950 domain-containing protein</fullName>
    </recommendedName>
</protein>
<organism evidence="2 3">
    <name type="scientific">Anisodus acutangulus</name>
    <dbReference type="NCBI Taxonomy" id="402998"/>
    <lineage>
        <taxon>Eukaryota</taxon>
        <taxon>Viridiplantae</taxon>
        <taxon>Streptophyta</taxon>
        <taxon>Embryophyta</taxon>
        <taxon>Tracheophyta</taxon>
        <taxon>Spermatophyta</taxon>
        <taxon>Magnoliopsida</taxon>
        <taxon>eudicotyledons</taxon>
        <taxon>Gunneridae</taxon>
        <taxon>Pentapetalae</taxon>
        <taxon>asterids</taxon>
        <taxon>lamiids</taxon>
        <taxon>Solanales</taxon>
        <taxon>Solanaceae</taxon>
        <taxon>Solanoideae</taxon>
        <taxon>Hyoscyameae</taxon>
        <taxon>Anisodus</taxon>
    </lineage>
</organism>
<evidence type="ECO:0000313" key="2">
    <source>
        <dbReference type="EMBL" id="KAJ8566920.1"/>
    </source>
</evidence>
<dbReference type="EMBL" id="JAJAGQ010000003">
    <property type="protein sequence ID" value="KAJ8566920.1"/>
    <property type="molecule type" value="Genomic_DNA"/>
</dbReference>
<dbReference type="AlphaFoldDB" id="A0A9Q1MR28"/>
<sequence length="284" mass="31745">MDVGNGWAEPGYPSTTKDTTIINKMMLKFRPIAPKPLANSSGSTPEPQMIDVVGKRRTKRKYVRVKKNSNYKNKKEEKEKSDGSLVLDDHQTVVTLQLLPESSGGVKSSPEGNRSYPKTINFLVQENSNILSIGSPNLSDQTVEMRSRMVESWLIVDGITNTLLDLSGLGSTDMEKMMNLEGDTCPGFISDGLESVKWVNLAYRRMIDPLKDAGDSPEMVVRLVVKEKKTVPLLLLPAFACTVRVVYTWNKMKQSRTMPCDVWKMDFGGFAWRFDSKAALSLGR</sequence>
<evidence type="ECO:0000259" key="1">
    <source>
        <dbReference type="Pfam" id="PF25821"/>
    </source>
</evidence>
<comment type="caution">
    <text evidence="2">The sequence shown here is derived from an EMBL/GenBank/DDBJ whole genome shotgun (WGS) entry which is preliminary data.</text>
</comment>
<reference evidence="3" key="1">
    <citation type="journal article" date="2023" name="Proc. Natl. Acad. Sci. U.S.A.">
        <title>Genomic and structural basis for evolution of tropane alkaloid biosynthesis.</title>
        <authorList>
            <person name="Wanga Y.-J."/>
            <person name="Taina T."/>
            <person name="Yua J.-Y."/>
            <person name="Lia J."/>
            <person name="Xua B."/>
            <person name="Chenc J."/>
            <person name="D'Auriad J.C."/>
            <person name="Huanga J.-P."/>
            <person name="Huanga S.-X."/>
        </authorList>
    </citation>
    <scope>NUCLEOTIDE SEQUENCE [LARGE SCALE GENOMIC DNA]</scope>
    <source>
        <strain evidence="3">cv. KIB-2019</strain>
    </source>
</reference>
<name>A0A9Q1MR28_9SOLA</name>
<dbReference type="Pfam" id="PF25821">
    <property type="entry name" value="DUF7950"/>
    <property type="match status" value="1"/>
</dbReference>
<dbReference type="OrthoDB" id="1898295at2759"/>
<feature type="domain" description="DUF7950" evidence="1">
    <location>
        <begin position="150"/>
        <end position="281"/>
    </location>
</feature>
<dbReference type="Proteomes" id="UP001152561">
    <property type="component" value="Unassembled WGS sequence"/>
</dbReference>
<accession>A0A9Q1MR28</accession>
<proteinExistence type="predicted"/>
<keyword evidence="3" id="KW-1185">Reference proteome</keyword>
<dbReference type="PANTHER" id="PTHR33595:SF29">
    <property type="match status" value="1"/>
</dbReference>
<evidence type="ECO:0000313" key="3">
    <source>
        <dbReference type="Proteomes" id="UP001152561"/>
    </source>
</evidence>